<evidence type="ECO:0000313" key="1">
    <source>
        <dbReference type="EMBL" id="VDD74732.1"/>
    </source>
</evidence>
<protein>
    <submittedName>
        <fullName evidence="3">DUF4913 domain-containing protein</fullName>
    </submittedName>
</protein>
<reference evidence="3" key="1">
    <citation type="submission" date="2017-02" db="UniProtKB">
        <authorList>
            <consortium name="WormBaseParasite"/>
        </authorList>
    </citation>
    <scope>IDENTIFICATION</scope>
</reference>
<dbReference type="WBParaSite" id="MCOS_0000073401-mRNA-1">
    <property type="protein sequence ID" value="MCOS_0000073401-mRNA-1"/>
    <property type="gene ID" value="MCOS_0000073401"/>
</dbReference>
<keyword evidence="2" id="KW-1185">Reference proteome</keyword>
<dbReference type="AlphaFoldDB" id="A0A0R3U2M3"/>
<organism evidence="3">
    <name type="scientific">Mesocestoides corti</name>
    <name type="common">Flatworm</name>
    <dbReference type="NCBI Taxonomy" id="53468"/>
    <lineage>
        <taxon>Eukaryota</taxon>
        <taxon>Metazoa</taxon>
        <taxon>Spiralia</taxon>
        <taxon>Lophotrochozoa</taxon>
        <taxon>Platyhelminthes</taxon>
        <taxon>Cestoda</taxon>
        <taxon>Eucestoda</taxon>
        <taxon>Cyclophyllidea</taxon>
        <taxon>Mesocestoididae</taxon>
        <taxon>Mesocestoides</taxon>
    </lineage>
</organism>
<proteinExistence type="predicted"/>
<accession>A0A0R3U2M3</accession>
<evidence type="ECO:0000313" key="3">
    <source>
        <dbReference type="WBParaSite" id="MCOS_0000073401-mRNA-1"/>
    </source>
</evidence>
<reference evidence="1 2" key="2">
    <citation type="submission" date="2018-10" db="EMBL/GenBank/DDBJ databases">
        <authorList>
            <consortium name="Pathogen Informatics"/>
        </authorList>
    </citation>
    <scope>NUCLEOTIDE SEQUENCE [LARGE SCALE GENOMIC DNA]</scope>
</reference>
<dbReference type="Proteomes" id="UP000267029">
    <property type="component" value="Unassembled WGS sequence"/>
</dbReference>
<sequence>MNPVESGFSCIDRPIAAAFAVGAQHADALIPITGRTDTPHHRYPTSQWEAADAAAFIAWWGNLLGPGLWRYKTLPLVVPSNHTAGKLRTHGPKHPSRAIRFFVFVSAFLL</sequence>
<dbReference type="EMBL" id="UXSR01000070">
    <property type="protein sequence ID" value="VDD74732.1"/>
    <property type="molecule type" value="Genomic_DNA"/>
</dbReference>
<gene>
    <name evidence="1" type="ORF">MCOS_LOCUS735</name>
</gene>
<evidence type="ECO:0000313" key="2">
    <source>
        <dbReference type="Proteomes" id="UP000267029"/>
    </source>
</evidence>
<name>A0A0R3U2M3_MESCO</name>